<proteinExistence type="predicted"/>
<organism evidence="1 2">
    <name type="scientific">Bodo saltans</name>
    <name type="common">Flagellated protozoan</name>
    <dbReference type="NCBI Taxonomy" id="75058"/>
    <lineage>
        <taxon>Eukaryota</taxon>
        <taxon>Discoba</taxon>
        <taxon>Euglenozoa</taxon>
        <taxon>Kinetoplastea</taxon>
        <taxon>Metakinetoplastina</taxon>
        <taxon>Eubodonida</taxon>
        <taxon>Bodonidae</taxon>
        <taxon>Bodo</taxon>
    </lineage>
</organism>
<sequence length="116" mass="13699">MRTNRIRERKVTCHVAGKFGRWHPEGQTLGRKLAWLPQQDPLVDDNGRVVERVMLPESIMHAQFGWVVPYFFALMALTQRIYDVGDAPKEAKSVEQSMRTTCLLQRLRWAFWWLGW</sequence>
<keyword evidence="2" id="KW-1185">Reference proteome</keyword>
<dbReference type="AlphaFoldDB" id="A0A0S4JC09"/>
<accession>A0A0S4JC09</accession>
<evidence type="ECO:0000313" key="2">
    <source>
        <dbReference type="Proteomes" id="UP000051952"/>
    </source>
</evidence>
<dbReference type="EMBL" id="CYKH01001579">
    <property type="protein sequence ID" value="CUG87707.1"/>
    <property type="molecule type" value="Genomic_DNA"/>
</dbReference>
<protein>
    <submittedName>
        <fullName evidence="1">Uncharacterized protein</fullName>
    </submittedName>
</protein>
<dbReference type="VEuPathDB" id="TriTrypDB:BSAL_11540"/>
<name>A0A0S4JC09_BODSA</name>
<evidence type="ECO:0000313" key="1">
    <source>
        <dbReference type="EMBL" id="CUG87707.1"/>
    </source>
</evidence>
<gene>
    <name evidence="1" type="ORF">BSAL_11540</name>
</gene>
<dbReference type="Proteomes" id="UP000051952">
    <property type="component" value="Unassembled WGS sequence"/>
</dbReference>
<reference evidence="2" key="1">
    <citation type="submission" date="2015-09" db="EMBL/GenBank/DDBJ databases">
        <authorList>
            <consortium name="Pathogen Informatics"/>
        </authorList>
    </citation>
    <scope>NUCLEOTIDE SEQUENCE [LARGE SCALE GENOMIC DNA]</scope>
    <source>
        <strain evidence="2">Lake Konstanz</strain>
    </source>
</reference>